<comment type="subcellular location">
    <subcellularLocation>
        <location evidence="2">Endomembrane system</location>
    </subcellularLocation>
    <subcellularLocation>
        <location evidence="1">Membrane</location>
        <topology evidence="1">Single-pass membrane protein</topology>
    </subcellularLocation>
</comment>
<dbReference type="InterPro" id="IPR001675">
    <property type="entry name" value="Glyco_trans_29"/>
</dbReference>
<evidence type="ECO:0000256" key="3">
    <source>
        <dbReference type="ARBA" id="ARBA00022676"/>
    </source>
</evidence>
<reference evidence="10" key="1">
    <citation type="journal article" date="2020" name="Nature">
        <title>Giant virus diversity and host interactions through global metagenomics.</title>
        <authorList>
            <person name="Schulz F."/>
            <person name="Roux S."/>
            <person name="Paez-Espino D."/>
            <person name="Jungbluth S."/>
            <person name="Walsh D.A."/>
            <person name="Denef V.J."/>
            <person name="McMahon K.D."/>
            <person name="Konstantinidis K.T."/>
            <person name="Eloe-Fadrosh E.A."/>
            <person name="Kyrpides N.C."/>
            <person name="Woyke T."/>
        </authorList>
    </citation>
    <scope>NUCLEOTIDE SEQUENCE</scope>
    <source>
        <strain evidence="10">GVMAG-M-3300025860-25</strain>
    </source>
</reference>
<dbReference type="InterPro" id="IPR038578">
    <property type="entry name" value="GT29-like_sf"/>
</dbReference>
<accession>A0A6C0J9T4</accession>
<keyword evidence="8" id="KW-0325">Glycoprotein</keyword>
<dbReference type="Gene3D" id="3.90.1480.20">
    <property type="entry name" value="Glycosyl transferase family 29"/>
    <property type="match status" value="1"/>
</dbReference>
<evidence type="ECO:0000256" key="6">
    <source>
        <dbReference type="ARBA" id="ARBA00022989"/>
    </source>
</evidence>
<dbReference type="GO" id="GO:0008373">
    <property type="term" value="F:sialyltransferase activity"/>
    <property type="evidence" value="ECO:0007669"/>
    <property type="project" value="InterPro"/>
</dbReference>
<dbReference type="Pfam" id="PF00777">
    <property type="entry name" value="Glyco_transf_29"/>
    <property type="match status" value="1"/>
</dbReference>
<sequence>MVIYKMVIYNIVFVIILLLLIFVLYINKETFGNINDKNINDKNINDKNINDKKIIIIGNAPFDKGNDKGKLIDSFEKVVRFNSFKLDNFTKYLGTKTSEWVVSDTHCLLLKKMFIKQCKQMPNVKINIILPLVFKSNKQKLNQQIPQNILDRSNILIQDQDIIVDKKYNFGRRWPSTGILTIYYYLNLYEKIYITGFNHFDPKEKTIHYYENRKQIGHQHLLEKQIVDDLVKEGRIIRI</sequence>
<proteinExistence type="predicted"/>
<keyword evidence="5 9" id="KW-0812">Transmembrane</keyword>
<evidence type="ECO:0000256" key="4">
    <source>
        <dbReference type="ARBA" id="ARBA00022679"/>
    </source>
</evidence>
<organism evidence="10">
    <name type="scientific">viral metagenome</name>
    <dbReference type="NCBI Taxonomy" id="1070528"/>
    <lineage>
        <taxon>unclassified sequences</taxon>
        <taxon>metagenomes</taxon>
        <taxon>organismal metagenomes</taxon>
    </lineage>
</organism>
<dbReference type="AlphaFoldDB" id="A0A6C0J9T4"/>
<evidence type="ECO:0000256" key="7">
    <source>
        <dbReference type="ARBA" id="ARBA00023136"/>
    </source>
</evidence>
<protein>
    <submittedName>
        <fullName evidence="10">Uncharacterized protein</fullName>
    </submittedName>
</protein>
<evidence type="ECO:0000256" key="2">
    <source>
        <dbReference type="ARBA" id="ARBA00004308"/>
    </source>
</evidence>
<evidence type="ECO:0000256" key="1">
    <source>
        <dbReference type="ARBA" id="ARBA00004167"/>
    </source>
</evidence>
<dbReference type="EMBL" id="MN740337">
    <property type="protein sequence ID" value="QHU01297.1"/>
    <property type="molecule type" value="Genomic_DNA"/>
</dbReference>
<evidence type="ECO:0000313" key="10">
    <source>
        <dbReference type="EMBL" id="QHU01297.1"/>
    </source>
</evidence>
<keyword evidence="7 9" id="KW-0472">Membrane</keyword>
<feature type="transmembrane region" description="Helical" evidence="9">
    <location>
        <begin position="7"/>
        <end position="26"/>
    </location>
</feature>
<dbReference type="GO" id="GO:0016020">
    <property type="term" value="C:membrane"/>
    <property type="evidence" value="ECO:0007669"/>
    <property type="project" value="UniProtKB-SubCell"/>
</dbReference>
<name>A0A6C0J9T4_9ZZZZ</name>
<keyword evidence="3" id="KW-0328">Glycosyltransferase</keyword>
<evidence type="ECO:0000256" key="5">
    <source>
        <dbReference type="ARBA" id="ARBA00022692"/>
    </source>
</evidence>
<evidence type="ECO:0000256" key="8">
    <source>
        <dbReference type="ARBA" id="ARBA00023180"/>
    </source>
</evidence>
<keyword evidence="6 9" id="KW-1133">Transmembrane helix</keyword>
<keyword evidence="4" id="KW-0808">Transferase</keyword>
<dbReference type="GO" id="GO:0012505">
    <property type="term" value="C:endomembrane system"/>
    <property type="evidence" value="ECO:0007669"/>
    <property type="project" value="UniProtKB-SubCell"/>
</dbReference>
<evidence type="ECO:0000256" key="9">
    <source>
        <dbReference type="SAM" id="Phobius"/>
    </source>
</evidence>